<sequence>MRMKINKASDLSSISVLPPHSRRSNSVSNGTHASQLRSQSSQQSSQGFSQHGIFSQLSQSSLDEALNDQRFGSQEREKPVKRVLPFAPPMSHTREENQMPITRSSTNSMRKWNSASLPDHRCQISEELQHRIGLMETSLNKFGMILDSVQSDVMQVNKGTKEVSLERYKYEFQFTVRRKRTLAEGIRQKLVVQDSSLQLMHKGQEDIRAIFEGGFKSISELVRKGTYQDKLQEIFLVLSALPEKIEATILKSQNELCNSVIKELQAITCCLTVTNPKDQAPSILPPKATSCIASPQGKPQPFRNSAVSPKICAQTTLNSKMGTGGWNSGKEGKATFTKMASHKMRLQKGPSSIKQERERRVVIESDEEIDGGFSCLLEETKTGHLENYWTKDIEEETERILRYARRRKRKCRDVIIIN</sequence>
<feature type="region of interest" description="Disordered" evidence="1">
    <location>
        <begin position="90"/>
        <end position="117"/>
    </location>
</feature>
<organism evidence="2 3">
    <name type="scientific">Ziziphus jujuba var. spinosa</name>
    <dbReference type="NCBI Taxonomy" id="714518"/>
    <lineage>
        <taxon>Eukaryota</taxon>
        <taxon>Viridiplantae</taxon>
        <taxon>Streptophyta</taxon>
        <taxon>Embryophyta</taxon>
        <taxon>Tracheophyta</taxon>
        <taxon>Spermatophyta</taxon>
        <taxon>Magnoliopsida</taxon>
        <taxon>eudicotyledons</taxon>
        <taxon>Gunneridae</taxon>
        <taxon>Pentapetalae</taxon>
        <taxon>rosids</taxon>
        <taxon>fabids</taxon>
        <taxon>Rosales</taxon>
        <taxon>Rhamnaceae</taxon>
        <taxon>Paliureae</taxon>
        <taxon>Ziziphus</taxon>
    </lineage>
</organism>
<feature type="compositionally biased region" description="Polar residues" evidence="1">
    <location>
        <begin position="24"/>
        <end position="33"/>
    </location>
</feature>
<accession>A0A978UED7</accession>
<dbReference type="GO" id="GO:0009556">
    <property type="term" value="P:microsporogenesis"/>
    <property type="evidence" value="ECO:0007669"/>
    <property type="project" value="TreeGrafter"/>
</dbReference>
<evidence type="ECO:0000313" key="2">
    <source>
        <dbReference type="EMBL" id="KAH7513130.1"/>
    </source>
</evidence>
<feature type="compositionally biased region" description="Low complexity" evidence="1">
    <location>
        <begin position="34"/>
        <end position="50"/>
    </location>
</feature>
<dbReference type="GO" id="GO:0042138">
    <property type="term" value="P:meiotic DNA double-strand break formation"/>
    <property type="evidence" value="ECO:0007669"/>
    <property type="project" value="TreeGrafter"/>
</dbReference>
<dbReference type="GO" id="GO:0009553">
    <property type="term" value="P:embryo sac development"/>
    <property type="evidence" value="ECO:0007669"/>
    <property type="project" value="TreeGrafter"/>
</dbReference>
<proteinExistence type="predicted"/>
<evidence type="ECO:0008006" key="4">
    <source>
        <dbReference type="Google" id="ProtNLM"/>
    </source>
</evidence>
<dbReference type="EMBL" id="JAEACU010000012">
    <property type="protein sequence ID" value="KAH7513130.1"/>
    <property type="molecule type" value="Genomic_DNA"/>
</dbReference>
<dbReference type="GO" id="GO:0070192">
    <property type="term" value="P:chromosome organization involved in meiotic cell cycle"/>
    <property type="evidence" value="ECO:0007669"/>
    <property type="project" value="InterPro"/>
</dbReference>
<feature type="region of interest" description="Disordered" evidence="1">
    <location>
        <begin position="1"/>
        <end position="50"/>
    </location>
</feature>
<gene>
    <name evidence="2" type="ORF">FEM48_Zijuj12G0163900</name>
</gene>
<reference evidence="2" key="1">
    <citation type="journal article" date="2021" name="Front. Plant Sci.">
        <title>Chromosome-Scale Genome Assembly for Chinese Sour Jujube and Insights Into Its Genome Evolution and Domestication Signature.</title>
        <authorList>
            <person name="Shen L.-Y."/>
            <person name="Luo H."/>
            <person name="Wang X.-L."/>
            <person name="Wang X.-M."/>
            <person name="Qiu X.-J."/>
            <person name="Liu H."/>
            <person name="Zhou S.-S."/>
            <person name="Jia K.-H."/>
            <person name="Nie S."/>
            <person name="Bao Y.-T."/>
            <person name="Zhang R.-G."/>
            <person name="Yun Q.-Z."/>
            <person name="Chai Y.-H."/>
            <person name="Lu J.-Y."/>
            <person name="Li Y."/>
            <person name="Zhao S.-W."/>
            <person name="Mao J.-F."/>
            <person name="Jia S.-G."/>
            <person name="Mao Y.-M."/>
        </authorList>
    </citation>
    <scope>NUCLEOTIDE SEQUENCE</scope>
    <source>
        <strain evidence="2">AT0</strain>
        <tissue evidence="2">Leaf</tissue>
    </source>
</reference>
<dbReference type="AlphaFoldDB" id="A0A978UED7"/>
<dbReference type="PANTHER" id="PTHR37695">
    <property type="entry name" value="RECOMBINATION INITIATION DEFECTS 3-RELATED"/>
    <property type="match status" value="1"/>
</dbReference>
<comment type="caution">
    <text evidence="2">The sequence shown here is derived from an EMBL/GenBank/DDBJ whole genome shotgun (WGS) entry which is preliminary data.</text>
</comment>
<dbReference type="GO" id="GO:0005634">
    <property type="term" value="C:nucleus"/>
    <property type="evidence" value="ECO:0007669"/>
    <property type="project" value="TreeGrafter"/>
</dbReference>
<evidence type="ECO:0000313" key="3">
    <source>
        <dbReference type="Proteomes" id="UP000813462"/>
    </source>
</evidence>
<dbReference type="PANTHER" id="PTHR37695:SF1">
    <property type="entry name" value="RECOMBINATION INITIATION DEFECTS 3-RELATED"/>
    <property type="match status" value="1"/>
</dbReference>
<protein>
    <recommendedName>
        <fullName evidence="4">Protein PAIR1</fullName>
    </recommendedName>
</protein>
<feature type="compositionally biased region" description="Polar residues" evidence="1">
    <location>
        <begin position="99"/>
        <end position="116"/>
    </location>
</feature>
<dbReference type="InterPro" id="IPR034546">
    <property type="entry name" value="PAIR1"/>
</dbReference>
<dbReference type="Proteomes" id="UP000813462">
    <property type="component" value="Unassembled WGS sequence"/>
</dbReference>
<name>A0A978UED7_ZIZJJ</name>
<evidence type="ECO:0000256" key="1">
    <source>
        <dbReference type="SAM" id="MobiDB-lite"/>
    </source>
</evidence>